<dbReference type="OrthoDB" id="10452157at2759"/>
<dbReference type="Proteomes" id="UP000235023">
    <property type="component" value="Unassembled WGS sequence"/>
</dbReference>
<gene>
    <name evidence="1" type="ORF">BDW42DRAFT_12618</name>
</gene>
<evidence type="ECO:0000313" key="1">
    <source>
        <dbReference type="EMBL" id="PLN76944.1"/>
    </source>
</evidence>
<dbReference type="AlphaFoldDB" id="A0A2J5HIQ9"/>
<evidence type="ECO:0000313" key="2">
    <source>
        <dbReference type="Proteomes" id="UP000235023"/>
    </source>
</evidence>
<reference evidence="2" key="1">
    <citation type="submission" date="2017-12" db="EMBL/GenBank/DDBJ databases">
        <authorList>
            <consortium name="DOE Joint Genome Institute"/>
            <person name="Mondo S.J."/>
            <person name="Kjaerbolling I."/>
            <person name="Vesth T.C."/>
            <person name="Frisvad J.C."/>
            <person name="Nybo J.L."/>
            <person name="Theobald S."/>
            <person name="Kuo A."/>
            <person name="Bowyer P."/>
            <person name="Matsuda Y."/>
            <person name="Lyhne E.K."/>
            <person name="Kogle M.E."/>
            <person name="Clum A."/>
            <person name="Lipzen A."/>
            <person name="Salamov A."/>
            <person name="Ngan C.Y."/>
            <person name="Daum C."/>
            <person name="Chiniquy J."/>
            <person name="Barry K."/>
            <person name="LaButti K."/>
            <person name="Haridas S."/>
            <person name="Simmons B.A."/>
            <person name="Magnuson J.K."/>
            <person name="Mortensen U.H."/>
            <person name="Larsen T.O."/>
            <person name="Grigoriev I.V."/>
            <person name="Baker S.E."/>
            <person name="Andersen M.R."/>
            <person name="Nordberg H.P."/>
            <person name="Cantor M.N."/>
            <person name="Hua S.X."/>
        </authorList>
    </citation>
    <scope>NUCLEOTIDE SEQUENCE [LARGE SCALE GENOMIC DNA]</scope>
    <source>
        <strain evidence="2">IBT 19404</strain>
    </source>
</reference>
<protein>
    <submittedName>
        <fullName evidence="1">Uncharacterized protein</fullName>
    </submittedName>
</protein>
<organism evidence="1 2">
    <name type="scientific">Aspergillus taichungensis</name>
    <dbReference type="NCBI Taxonomy" id="482145"/>
    <lineage>
        <taxon>Eukaryota</taxon>
        <taxon>Fungi</taxon>
        <taxon>Dikarya</taxon>
        <taxon>Ascomycota</taxon>
        <taxon>Pezizomycotina</taxon>
        <taxon>Eurotiomycetes</taxon>
        <taxon>Eurotiomycetidae</taxon>
        <taxon>Eurotiales</taxon>
        <taxon>Aspergillaceae</taxon>
        <taxon>Aspergillus</taxon>
        <taxon>Aspergillus subgen. Circumdati</taxon>
    </lineage>
</organism>
<name>A0A2J5HIQ9_9EURO</name>
<keyword evidence="2" id="KW-1185">Reference proteome</keyword>
<accession>A0A2J5HIQ9</accession>
<dbReference type="EMBL" id="KZ559606">
    <property type="protein sequence ID" value="PLN76944.1"/>
    <property type="molecule type" value="Genomic_DNA"/>
</dbReference>
<proteinExistence type="predicted"/>
<sequence length="61" mass="7031">MACCGPGRRAWSWINCPETKAYAQDVTWSDFSRDFLFVSLFSSSGMRYACEPCRFAGFIFR</sequence>